<protein>
    <submittedName>
        <fullName evidence="2">TIGR03016 family PEP-CTERM system-associated outer membrane protein</fullName>
    </submittedName>
</protein>
<dbReference type="InterPro" id="IPR017467">
    <property type="entry name" value="CHP03016_PEP-CTERM"/>
</dbReference>
<feature type="signal peptide" evidence="1">
    <location>
        <begin position="1"/>
        <end position="25"/>
    </location>
</feature>
<proteinExistence type="predicted"/>
<sequence>MRTAIFTVASTAGALALLVAAPARAADFRFTPSIILGEEYNDNLFQSPRAQKTDFVTRVQPNLALSAQGGGFKTDLSYGLDYRYFAKNSRRYELDHRASMNGGFSFFDDFLHLDLSDTYSRVSSNVARDVVNESLVVNQTLQNNAQISPYLSWHLPGDSTLKTGYRYRDTRYWSGTGIDKTEHDGYAEWSRELSQGLVLSAAYSFAHVASNTDALDRQEVYAGLRYDYGTGNFLYGKFGYDWQSFDSGVNSSDPFWDVGAGRDFGVLTAAVGTKVQYTEDPQTLSTRNVSHYATLSRAFARGFASFNASYSKYEKEQVLVRDVQRKVLLGLSGRYDLRDGVALSLNLSGDRLDGDLVGERPYHLVGGAGLDWALSSHAVLGTNYTHISYRNHLDSAADSVEVNRVIVELRLTR</sequence>
<keyword evidence="3" id="KW-1185">Reference proteome</keyword>
<evidence type="ECO:0000313" key="2">
    <source>
        <dbReference type="EMBL" id="QWV95856.1"/>
    </source>
</evidence>
<organism evidence="2 3">
    <name type="scientific">Geomonas diazotrophica</name>
    <dbReference type="NCBI Taxonomy" id="2843197"/>
    <lineage>
        <taxon>Bacteria</taxon>
        <taxon>Pseudomonadati</taxon>
        <taxon>Thermodesulfobacteriota</taxon>
        <taxon>Desulfuromonadia</taxon>
        <taxon>Geobacterales</taxon>
        <taxon>Geobacteraceae</taxon>
        <taxon>Geomonas</taxon>
    </lineage>
</organism>
<evidence type="ECO:0000313" key="3">
    <source>
        <dbReference type="Proteomes" id="UP000683493"/>
    </source>
</evidence>
<name>A0ABX8JCX5_9BACT</name>
<accession>A0ABX8JCX5</accession>
<dbReference type="EMBL" id="CP076724">
    <property type="protein sequence ID" value="QWV95856.1"/>
    <property type="molecule type" value="Genomic_DNA"/>
</dbReference>
<dbReference type="NCBIfam" id="TIGR03016">
    <property type="entry name" value="pepcterm_hypo_1"/>
    <property type="match status" value="1"/>
</dbReference>
<feature type="chain" id="PRO_5045226742" evidence="1">
    <location>
        <begin position="26"/>
        <end position="413"/>
    </location>
</feature>
<keyword evidence="1" id="KW-0732">Signal</keyword>
<gene>
    <name evidence="2" type="ORF">KP005_10655</name>
</gene>
<evidence type="ECO:0000256" key="1">
    <source>
        <dbReference type="SAM" id="SignalP"/>
    </source>
</evidence>
<reference evidence="2 3" key="1">
    <citation type="submission" date="2021-06" db="EMBL/GenBank/DDBJ databases">
        <title>Gemonas diversity in paddy soil.</title>
        <authorList>
            <person name="Liu G."/>
        </authorList>
    </citation>
    <scope>NUCLEOTIDE SEQUENCE [LARGE SCALE GENOMIC DNA]</scope>
    <source>
        <strain evidence="2 3">RG29</strain>
    </source>
</reference>
<dbReference type="Proteomes" id="UP000683493">
    <property type="component" value="Chromosome"/>
</dbReference>